<keyword evidence="3" id="KW-1185">Reference proteome</keyword>
<name>A0A4D9CR28_9STRA</name>
<proteinExistence type="predicted"/>
<keyword evidence="1" id="KW-0812">Transmembrane</keyword>
<evidence type="ECO:0000313" key="3">
    <source>
        <dbReference type="Proteomes" id="UP000355283"/>
    </source>
</evidence>
<dbReference type="InterPro" id="IPR044845">
    <property type="entry name" value="HPAT/SRGT1-like"/>
</dbReference>
<dbReference type="PANTHER" id="PTHR31485:SF7">
    <property type="entry name" value="PEPTIDYL SERINE ALPHA-GALACTOSYLTRANSFERASE"/>
    <property type="match status" value="1"/>
</dbReference>
<evidence type="ECO:0000256" key="1">
    <source>
        <dbReference type="SAM" id="Phobius"/>
    </source>
</evidence>
<reference evidence="2 3" key="1">
    <citation type="submission" date="2019-01" db="EMBL/GenBank/DDBJ databases">
        <title>Nuclear Genome Assembly of the Microalgal Biofuel strain Nannochloropsis salina CCMP1776.</title>
        <authorList>
            <person name="Hovde B."/>
        </authorList>
    </citation>
    <scope>NUCLEOTIDE SEQUENCE [LARGE SCALE GENOMIC DNA]</scope>
    <source>
        <strain evidence="2 3">CCMP1776</strain>
    </source>
</reference>
<dbReference type="Proteomes" id="UP000355283">
    <property type="component" value="Unassembled WGS sequence"/>
</dbReference>
<sequence length="466" mass="52988">MLGTGARMRKKSNPNGKIKTTCTRGLAFVAIVGFSWGLFILTRLAGPVLAPILREGSEDRNALDTLASVRPAKNDPSMWQWNEAPEDDRLYLVFSTDCSGYQNWQSLAVFFTADAVRQPGTIVRIASGCSEAEKKEVQMLYDTFPIRFQVHFTPNFKKDAKSGKSYDFYNKPYGLQHWLDSKAAPKHKDAIVALLDPDFLFMRPLTYKVKQDRVLYSPPVTDGDLIDEVREGHPVAQYYGIGSQWTKFKVEYIAGKDSPASKVSTSDASRYYSVGAPYIAHVKDMRKIAESWANFVPRVYEEYPHLLAEMYAYSIAAAHLELPHLRLDHYMVSNTQAAGEGWPFVDRLTDKYVCSAEAPDQGQEQPVFLHYCQFYRVEHWGFHKRRVATGLFTCESPLFVTPPEDLEDTHWKDNGEKKTMYSKQEAQRAAYMLCNVIRKLNGAAVKFKNLNCLAGSANYTQEIKIW</sequence>
<dbReference type="PANTHER" id="PTHR31485">
    <property type="entry name" value="PEPTIDYL SERINE ALPHA-GALACTOSYLTRANSFERASE"/>
    <property type="match status" value="1"/>
</dbReference>
<feature type="transmembrane region" description="Helical" evidence="1">
    <location>
        <begin position="21"/>
        <end position="41"/>
    </location>
</feature>
<evidence type="ECO:0000313" key="2">
    <source>
        <dbReference type="EMBL" id="TFJ80065.1"/>
    </source>
</evidence>
<protein>
    <submittedName>
        <fullName evidence="2">Uncharacterized protein</fullName>
    </submittedName>
</protein>
<comment type="caution">
    <text evidence="2">The sequence shown here is derived from an EMBL/GenBank/DDBJ whole genome shotgun (WGS) entry which is preliminary data.</text>
</comment>
<keyword evidence="1" id="KW-0472">Membrane</keyword>
<organism evidence="2 3">
    <name type="scientific">Nannochloropsis salina CCMP1776</name>
    <dbReference type="NCBI Taxonomy" id="1027361"/>
    <lineage>
        <taxon>Eukaryota</taxon>
        <taxon>Sar</taxon>
        <taxon>Stramenopiles</taxon>
        <taxon>Ochrophyta</taxon>
        <taxon>Eustigmatophyceae</taxon>
        <taxon>Eustigmatales</taxon>
        <taxon>Monodopsidaceae</taxon>
        <taxon>Microchloropsis</taxon>
        <taxon>Microchloropsis salina</taxon>
    </lineage>
</organism>
<dbReference type="OrthoDB" id="2015991at2759"/>
<gene>
    <name evidence="2" type="ORF">NSK_008623</name>
</gene>
<keyword evidence="1" id="KW-1133">Transmembrane helix</keyword>
<dbReference type="EMBL" id="SDOX01000183">
    <property type="protein sequence ID" value="TFJ80065.1"/>
    <property type="molecule type" value="Genomic_DNA"/>
</dbReference>
<dbReference type="AlphaFoldDB" id="A0A4D9CR28"/>
<dbReference type="GO" id="GO:0016757">
    <property type="term" value="F:glycosyltransferase activity"/>
    <property type="evidence" value="ECO:0007669"/>
    <property type="project" value="InterPro"/>
</dbReference>
<accession>A0A4D9CR28</accession>